<dbReference type="Proteomes" id="UP000825935">
    <property type="component" value="Chromosome 16"/>
</dbReference>
<feature type="compositionally biased region" description="Low complexity" evidence="6">
    <location>
        <begin position="324"/>
        <end position="334"/>
    </location>
</feature>
<comment type="subcellular location">
    <subcellularLocation>
        <location evidence="1">Membrane</location>
        <topology evidence="1">Peripheral membrane protein</topology>
    </subcellularLocation>
</comment>
<reference evidence="9" key="1">
    <citation type="submission" date="2021-08" db="EMBL/GenBank/DDBJ databases">
        <title>WGS assembly of Ceratopteris richardii.</title>
        <authorList>
            <person name="Marchant D.B."/>
            <person name="Chen G."/>
            <person name="Jenkins J."/>
            <person name="Shu S."/>
            <person name="Leebens-Mack J."/>
            <person name="Grimwood J."/>
            <person name="Schmutz J."/>
            <person name="Soltis P."/>
            <person name="Soltis D."/>
            <person name="Chen Z.-H."/>
        </authorList>
    </citation>
    <scope>NUCLEOTIDE SEQUENCE</scope>
    <source>
        <strain evidence="9">Whitten #5841</strain>
        <tissue evidence="9">Leaf</tissue>
    </source>
</reference>
<evidence type="ECO:0000256" key="2">
    <source>
        <dbReference type="ARBA" id="ARBA00007708"/>
    </source>
</evidence>
<dbReference type="SUPFAM" id="SSF89009">
    <property type="entry name" value="GAT-like domain"/>
    <property type="match status" value="1"/>
</dbReference>
<dbReference type="CDD" id="cd14231">
    <property type="entry name" value="GAT_GGA-like_plant"/>
    <property type="match status" value="1"/>
</dbReference>
<dbReference type="Pfam" id="PF03127">
    <property type="entry name" value="GAT"/>
    <property type="match status" value="1"/>
</dbReference>
<evidence type="ECO:0000256" key="5">
    <source>
        <dbReference type="ARBA" id="ARBA00023136"/>
    </source>
</evidence>
<protein>
    <submittedName>
        <fullName evidence="9">Uncharacterized protein</fullName>
    </submittedName>
</protein>
<evidence type="ECO:0000313" key="10">
    <source>
        <dbReference type="Proteomes" id="UP000825935"/>
    </source>
</evidence>
<dbReference type="PANTHER" id="PTHR45898:SF4">
    <property type="entry name" value="TARGET OF MYB PROTEIN 1"/>
    <property type="match status" value="1"/>
</dbReference>
<dbReference type="OrthoDB" id="2018246at2759"/>
<dbReference type="EMBL" id="CM035421">
    <property type="protein sequence ID" value="KAH7388563.1"/>
    <property type="molecule type" value="Genomic_DNA"/>
</dbReference>
<sequence length="588" mass="64470">MAVLVERATSDLLAGPDWGLNLQICDAINQNNSYSRDVVKCIQKRLSSKSAKVQILTLTVLEMIIKNCGESVHQQVAEKGVLKSMVKIVKGKGDAIVREKILTLLKAWQMMFGGPKAKYPQYSSAYEGLLRSGVQFPVEDTIDTALLFAPAKQPSRVESTEILLSVPHATVSSPQIVYGLSSSIRPTRVDEVLAASENFHWSAKDLDAARECVEVLNEMLNALDPKDKQAVCSDVIVQLIEQCETNKKIVRQLVTSTSDESLLFQGLSLNDDLQQVLARFKLLSTSSSPVAEEVQKSSSGEPVHDQDDDDETEGEVSQLTHRWSSMPGSSSASSLETGFQGSVEYHSSEHSTSSTSSSYQAAIDIDGASPSKSISFPDDDSNLVNPFANMASISTGASGYSSLRTANGPAFVPSDLGSNASHPPQIFERTNMSKKDTSVDLCHCDQDFEHSLPQEYMQVNGNIRFDHGNDKGDMAFPFSSMPPQSPVLGKKLSSNLPPPPKLHSMRERFFEEKRHVNQSPRFDSTILSSAEGRPTDFEYSVLNYDGKSTSMLPLPAAKPDAIYSRKSSRPEDHLFEDLVDFKSMKNKA</sequence>
<dbReference type="GO" id="GO:0005737">
    <property type="term" value="C:cytoplasm"/>
    <property type="evidence" value="ECO:0007669"/>
    <property type="project" value="UniProtKB-ARBA"/>
</dbReference>
<dbReference type="AlphaFoldDB" id="A0A8T2T1Z4"/>
<comment type="caution">
    <text evidence="9">The sequence shown here is derived from an EMBL/GenBank/DDBJ whole genome shotgun (WGS) entry which is preliminary data.</text>
</comment>
<evidence type="ECO:0000313" key="9">
    <source>
        <dbReference type="EMBL" id="KAH7388562.1"/>
    </source>
</evidence>
<dbReference type="InterPro" id="IPR002014">
    <property type="entry name" value="VHS_dom"/>
</dbReference>
<organism evidence="9 10">
    <name type="scientific">Ceratopteris richardii</name>
    <name type="common">Triangle waterfern</name>
    <dbReference type="NCBI Taxonomy" id="49495"/>
    <lineage>
        <taxon>Eukaryota</taxon>
        <taxon>Viridiplantae</taxon>
        <taxon>Streptophyta</taxon>
        <taxon>Embryophyta</taxon>
        <taxon>Tracheophyta</taxon>
        <taxon>Polypodiopsida</taxon>
        <taxon>Polypodiidae</taxon>
        <taxon>Polypodiales</taxon>
        <taxon>Pteridineae</taxon>
        <taxon>Pteridaceae</taxon>
        <taxon>Parkerioideae</taxon>
        <taxon>Ceratopteris</taxon>
    </lineage>
</organism>
<dbReference type="Pfam" id="PF00790">
    <property type="entry name" value="VHS"/>
    <property type="match status" value="1"/>
</dbReference>
<dbReference type="Gene3D" id="1.20.58.160">
    <property type="match status" value="1"/>
</dbReference>
<dbReference type="Gene3D" id="1.25.40.90">
    <property type="match status" value="1"/>
</dbReference>
<keyword evidence="10" id="KW-1185">Reference proteome</keyword>
<dbReference type="PANTHER" id="PTHR45898">
    <property type="entry name" value="TOM1-LIKE PROTEIN"/>
    <property type="match status" value="1"/>
</dbReference>
<accession>A0A8T2T1Z4</accession>
<dbReference type="InterPro" id="IPR008942">
    <property type="entry name" value="ENTH_VHS"/>
</dbReference>
<dbReference type="GO" id="GO:0016020">
    <property type="term" value="C:membrane"/>
    <property type="evidence" value="ECO:0007669"/>
    <property type="project" value="UniProtKB-SubCell"/>
</dbReference>
<dbReference type="EMBL" id="CM035421">
    <property type="protein sequence ID" value="KAH7388562.1"/>
    <property type="molecule type" value="Genomic_DNA"/>
</dbReference>
<feature type="domain" description="GAT" evidence="8">
    <location>
        <begin position="197"/>
        <end position="285"/>
    </location>
</feature>
<feature type="compositionally biased region" description="Low complexity" evidence="6">
    <location>
        <begin position="350"/>
        <end position="359"/>
    </location>
</feature>
<dbReference type="InterPro" id="IPR038425">
    <property type="entry name" value="GAT_sf"/>
</dbReference>
<feature type="domain" description="VHS" evidence="7">
    <location>
        <begin position="8"/>
        <end position="137"/>
    </location>
</feature>
<dbReference type="GO" id="GO:0043130">
    <property type="term" value="F:ubiquitin binding"/>
    <property type="evidence" value="ECO:0007669"/>
    <property type="project" value="InterPro"/>
</dbReference>
<evidence type="ECO:0000259" key="8">
    <source>
        <dbReference type="PROSITE" id="PS50909"/>
    </source>
</evidence>
<evidence type="ECO:0000259" key="7">
    <source>
        <dbReference type="PROSITE" id="PS50179"/>
    </source>
</evidence>
<dbReference type="SUPFAM" id="SSF48464">
    <property type="entry name" value="ENTH/VHS domain"/>
    <property type="match status" value="1"/>
</dbReference>
<dbReference type="PROSITE" id="PS50179">
    <property type="entry name" value="VHS"/>
    <property type="match status" value="1"/>
</dbReference>
<evidence type="ECO:0000256" key="3">
    <source>
        <dbReference type="ARBA" id="ARBA00022448"/>
    </source>
</evidence>
<comment type="similarity">
    <text evidence="2">Belongs to the TOM1 family.</text>
</comment>
<name>A0A8T2T1Z4_CERRI</name>
<keyword evidence="5" id="KW-0472">Membrane</keyword>
<dbReference type="InterPro" id="IPR044836">
    <property type="entry name" value="TOL_plant"/>
</dbReference>
<evidence type="ECO:0000256" key="1">
    <source>
        <dbReference type="ARBA" id="ARBA00004170"/>
    </source>
</evidence>
<gene>
    <name evidence="9" type="ORF">KP509_16G081800</name>
</gene>
<dbReference type="SMART" id="SM00288">
    <property type="entry name" value="VHS"/>
    <property type="match status" value="1"/>
</dbReference>
<keyword evidence="3" id="KW-0813">Transport</keyword>
<proteinExistence type="inferred from homology"/>
<dbReference type="GO" id="GO:0035091">
    <property type="term" value="F:phosphatidylinositol binding"/>
    <property type="evidence" value="ECO:0007669"/>
    <property type="project" value="InterPro"/>
</dbReference>
<evidence type="ECO:0000256" key="6">
    <source>
        <dbReference type="SAM" id="MobiDB-lite"/>
    </source>
</evidence>
<dbReference type="CDD" id="cd03561">
    <property type="entry name" value="VHS"/>
    <property type="match status" value="1"/>
</dbReference>
<feature type="region of interest" description="Disordered" evidence="6">
    <location>
        <begin position="290"/>
        <end position="359"/>
    </location>
</feature>
<evidence type="ECO:0000256" key="4">
    <source>
        <dbReference type="ARBA" id="ARBA00022927"/>
    </source>
</evidence>
<dbReference type="GO" id="GO:0043328">
    <property type="term" value="P:protein transport to vacuole involved in ubiquitin-dependent protein catabolic process via the multivesicular body sorting pathway"/>
    <property type="evidence" value="ECO:0007669"/>
    <property type="project" value="InterPro"/>
</dbReference>
<dbReference type="InterPro" id="IPR004152">
    <property type="entry name" value="GAT_dom"/>
</dbReference>
<keyword evidence="4" id="KW-0653">Protein transport</keyword>
<dbReference type="PROSITE" id="PS50909">
    <property type="entry name" value="GAT"/>
    <property type="match status" value="1"/>
</dbReference>